<organism evidence="1 2">
    <name type="scientific">Nonomuraea recticatena</name>
    <dbReference type="NCBI Taxonomy" id="46178"/>
    <lineage>
        <taxon>Bacteria</taxon>
        <taxon>Bacillati</taxon>
        <taxon>Actinomycetota</taxon>
        <taxon>Actinomycetes</taxon>
        <taxon>Streptosporangiales</taxon>
        <taxon>Streptosporangiaceae</taxon>
        <taxon>Nonomuraea</taxon>
    </lineage>
</organism>
<keyword evidence="2" id="KW-1185">Reference proteome</keyword>
<reference evidence="2" key="1">
    <citation type="journal article" date="2019" name="Int. J. Syst. Evol. Microbiol.">
        <title>The Global Catalogue of Microorganisms (GCM) 10K type strain sequencing project: providing services to taxonomists for standard genome sequencing and annotation.</title>
        <authorList>
            <consortium name="The Broad Institute Genomics Platform"/>
            <consortium name="The Broad Institute Genome Sequencing Center for Infectious Disease"/>
            <person name="Wu L."/>
            <person name="Ma J."/>
        </authorList>
    </citation>
    <scope>NUCLEOTIDE SEQUENCE [LARGE SCALE GENOMIC DNA]</scope>
    <source>
        <strain evidence="2">JCM 6835</strain>
    </source>
</reference>
<dbReference type="EMBL" id="BAAATE010000022">
    <property type="protein sequence ID" value="GAA2682253.1"/>
    <property type="molecule type" value="Genomic_DNA"/>
</dbReference>
<protein>
    <submittedName>
        <fullName evidence="1">Uncharacterized protein</fullName>
    </submittedName>
</protein>
<name>A0ABP6F4C5_9ACTN</name>
<evidence type="ECO:0000313" key="2">
    <source>
        <dbReference type="Proteomes" id="UP001501666"/>
    </source>
</evidence>
<dbReference type="RefSeq" id="WP_346152098.1">
    <property type="nucleotide sequence ID" value="NZ_BAAATE010000022.1"/>
</dbReference>
<comment type="caution">
    <text evidence="1">The sequence shown here is derived from an EMBL/GenBank/DDBJ whole genome shotgun (WGS) entry which is preliminary data.</text>
</comment>
<dbReference type="Proteomes" id="UP001501666">
    <property type="component" value="Unassembled WGS sequence"/>
</dbReference>
<proteinExistence type="predicted"/>
<gene>
    <name evidence="1" type="ORF">GCM10010412_067420</name>
</gene>
<sequence>MIVFVVGRMPQDQVGEEVRQLDGCGLPHGGAGGGLELLVQAAGDAAPGGQDLVGQRLGVLRRGRFVRDRAARVGRGAEGSGER</sequence>
<accession>A0ABP6F4C5</accession>
<evidence type="ECO:0000313" key="1">
    <source>
        <dbReference type="EMBL" id="GAA2682253.1"/>
    </source>
</evidence>